<proteinExistence type="predicted"/>
<protein>
    <submittedName>
        <fullName evidence="2">Uncharacterized protein</fullName>
    </submittedName>
</protein>
<evidence type="ECO:0000313" key="3">
    <source>
        <dbReference type="Proteomes" id="UP000241222"/>
    </source>
</evidence>
<gene>
    <name evidence="2" type="ORF">C9I99_10805</name>
</gene>
<dbReference type="OrthoDB" id="10000780at2"/>
<name>A0A2T3IYY6_9GAMM</name>
<sequence>MNKTIITSALALMLSFSTFASDFRLPARDVERINTEVQQMTKVLNLSNSDAQKIKNLKMELTSGSKEAAKKYGRNTPEFKAAREPLWTKYRESLLSTITEKELKQYNAWAKNNK</sequence>
<evidence type="ECO:0000256" key="1">
    <source>
        <dbReference type="SAM" id="SignalP"/>
    </source>
</evidence>
<accession>A0A2T3IYY6</accession>
<comment type="caution">
    <text evidence="2">The sequence shown here is derived from an EMBL/GenBank/DDBJ whole genome shotgun (WGS) entry which is preliminary data.</text>
</comment>
<dbReference type="Proteomes" id="UP000241222">
    <property type="component" value="Unassembled WGS sequence"/>
</dbReference>
<organism evidence="2 3">
    <name type="scientific">Photobacterium lutimaris</name>
    <dbReference type="NCBI Taxonomy" id="388278"/>
    <lineage>
        <taxon>Bacteria</taxon>
        <taxon>Pseudomonadati</taxon>
        <taxon>Pseudomonadota</taxon>
        <taxon>Gammaproteobacteria</taxon>
        <taxon>Vibrionales</taxon>
        <taxon>Vibrionaceae</taxon>
        <taxon>Photobacterium</taxon>
    </lineage>
</organism>
<evidence type="ECO:0000313" key="2">
    <source>
        <dbReference type="EMBL" id="PSU33854.1"/>
    </source>
</evidence>
<dbReference type="AlphaFoldDB" id="A0A2T3IYY6"/>
<feature type="signal peptide" evidence="1">
    <location>
        <begin position="1"/>
        <end position="20"/>
    </location>
</feature>
<feature type="chain" id="PRO_5015607234" evidence="1">
    <location>
        <begin position="21"/>
        <end position="114"/>
    </location>
</feature>
<keyword evidence="1" id="KW-0732">Signal</keyword>
<dbReference type="RefSeq" id="WP_107348901.1">
    <property type="nucleotide sequence ID" value="NZ_PYMH01000004.1"/>
</dbReference>
<dbReference type="EMBL" id="PYMH01000004">
    <property type="protein sequence ID" value="PSU33854.1"/>
    <property type="molecule type" value="Genomic_DNA"/>
</dbReference>
<keyword evidence="3" id="KW-1185">Reference proteome</keyword>
<reference evidence="2 3" key="1">
    <citation type="submission" date="2018-03" db="EMBL/GenBank/DDBJ databases">
        <title>Whole genome sequencing of Histamine producing bacteria.</title>
        <authorList>
            <person name="Butler K."/>
        </authorList>
    </citation>
    <scope>NUCLEOTIDE SEQUENCE [LARGE SCALE GENOMIC DNA]</scope>
    <source>
        <strain evidence="2 3">JCM 13586</strain>
    </source>
</reference>